<feature type="transmembrane region" description="Helical" evidence="1">
    <location>
        <begin position="93"/>
        <end position="113"/>
    </location>
</feature>
<organism evidence="2 3">
    <name type="scientific">Modicella reniformis</name>
    <dbReference type="NCBI Taxonomy" id="1440133"/>
    <lineage>
        <taxon>Eukaryota</taxon>
        <taxon>Fungi</taxon>
        <taxon>Fungi incertae sedis</taxon>
        <taxon>Mucoromycota</taxon>
        <taxon>Mortierellomycotina</taxon>
        <taxon>Mortierellomycetes</taxon>
        <taxon>Mortierellales</taxon>
        <taxon>Mortierellaceae</taxon>
        <taxon>Modicella</taxon>
    </lineage>
</organism>
<dbReference type="Proteomes" id="UP000749646">
    <property type="component" value="Unassembled WGS sequence"/>
</dbReference>
<keyword evidence="1" id="KW-0812">Transmembrane</keyword>
<keyword evidence="1" id="KW-0472">Membrane</keyword>
<protein>
    <submittedName>
        <fullName evidence="2">Uncharacterized protein</fullName>
    </submittedName>
</protein>
<keyword evidence="1" id="KW-1133">Transmembrane helix</keyword>
<reference evidence="2" key="1">
    <citation type="journal article" date="2020" name="Fungal Divers.">
        <title>Resolving the Mortierellaceae phylogeny through synthesis of multi-gene phylogenetics and phylogenomics.</title>
        <authorList>
            <person name="Vandepol N."/>
            <person name="Liber J."/>
            <person name="Desiro A."/>
            <person name="Na H."/>
            <person name="Kennedy M."/>
            <person name="Barry K."/>
            <person name="Grigoriev I.V."/>
            <person name="Miller A.N."/>
            <person name="O'Donnell K."/>
            <person name="Stajich J.E."/>
            <person name="Bonito G."/>
        </authorList>
    </citation>
    <scope>NUCLEOTIDE SEQUENCE</scope>
    <source>
        <strain evidence="2">MES-2147</strain>
    </source>
</reference>
<keyword evidence="3" id="KW-1185">Reference proteome</keyword>
<evidence type="ECO:0000313" key="3">
    <source>
        <dbReference type="Proteomes" id="UP000749646"/>
    </source>
</evidence>
<dbReference type="EMBL" id="JAAAHW010001971">
    <property type="protein sequence ID" value="KAF9993033.1"/>
    <property type="molecule type" value="Genomic_DNA"/>
</dbReference>
<feature type="transmembrane region" description="Helical" evidence="1">
    <location>
        <begin position="56"/>
        <end position="81"/>
    </location>
</feature>
<comment type="caution">
    <text evidence="2">The sequence shown here is derived from an EMBL/GenBank/DDBJ whole genome shotgun (WGS) entry which is preliminary data.</text>
</comment>
<evidence type="ECO:0000313" key="2">
    <source>
        <dbReference type="EMBL" id="KAF9993033.1"/>
    </source>
</evidence>
<dbReference type="OrthoDB" id="19653at2759"/>
<accession>A0A9P6MDJ0</accession>
<feature type="non-terminal residue" evidence="2">
    <location>
        <position position="207"/>
    </location>
</feature>
<evidence type="ECO:0000256" key="1">
    <source>
        <dbReference type="SAM" id="Phobius"/>
    </source>
</evidence>
<feature type="transmembrane region" description="Helical" evidence="1">
    <location>
        <begin position="25"/>
        <end position="44"/>
    </location>
</feature>
<sequence>MISATTPTGIMALFNLGMYMARSTWAVSYAAASFLTMVLTWVAISGTATKHRKINILLCILSNQLSEVPLTIMLMDAWFYTWLNVTGTFQESILVRFFYYTNLFTAIGLLYLFKRAFEVQELGQNYLNQLSKERIELPGLTSLRFWQQFLNPFHWPRDCTLFENIPYWTQEEQLSATKSDGWQSVLDMALDIYQPHSVQAGDDRPVL</sequence>
<proteinExistence type="predicted"/>
<name>A0A9P6MDJ0_9FUNG</name>
<gene>
    <name evidence="2" type="ORF">BGZ65_011505</name>
</gene>
<dbReference type="AlphaFoldDB" id="A0A9P6MDJ0"/>